<evidence type="ECO:0008006" key="4">
    <source>
        <dbReference type="Google" id="ProtNLM"/>
    </source>
</evidence>
<feature type="compositionally biased region" description="Low complexity" evidence="1">
    <location>
        <begin position="395"/>
        <end position="406"/>
    </location>
</feature>
<dbReference type="InterPro" id="IPR036689">
    <property type="entry name" value="ESAT-6-like_sf"/>
</dbReference>
<feature type="compositionally biased region" description="Gly residues" evidence="1">
    <location>
        <begin position="367"/>
        <end position="377"/>
    </location>
</feature>
<gene>
    <name evidence="2" type="ORF">Rhe02_86980</name>
</gene>
<dbReference type="SUPFAM" id="SSF140453">
    <property type="entry name" value="EsxAB dimer-like"/>
    <property type="match status" value="1"/>
</dbReference>
<dbReference type="AlphaFoldDB" id="A0A8J3VLY9"/>
<keyword evidence="3" id="KW-1185">Reference proteome</keyword>
<dbReference type="EMBL" id="BONY01000101">
    <property type="protein sequence ID" value="GIH10631.1"/>
    <property type="molecule type" value="Genomic_DNA"/>
</dbReference>
<feature type="region of interest" description="Disordered" evidence="1">
    <location>
        <begin position="218"/>
        <end position="237"/>
    </location>
</feature>
<organism evidence="2 3">
    <name type="scientific">Rhizocola hellebori</name>
    <dbReference type="NCBI Taxonomy" id="1392758"/>
    <lineage>
        <taxon>Bacteria</taxon>
        <taxon>Bacillati</taxon>
        <taxon>Actinomycetota</taxon>
        <taxon>Actinomycetes</taxon>
        <taxon>Micromonosporales</taxon>
        <taxon>Micromonosporaceae</taxon>
        <taxon>Rhizocola</taxon>
    </lineage>
</organism>
<protein>
    <recommendedName>
        <fullName evidence="4">PPE domain-containing protein</fullName>
    </recommendedName>
</protein>
<dbReference type="Gene3D" id="1.20.1260.20">
    <property type="entry name" value="PPE superfamily"/>
    <property type="match status" value="1"/>
</dbReference>
<reference evidence="2" key="1">
    <citation type="submission" date="2021-01" db="EMBL/GenBank/DDBJ databases">
        <title>Whole genome shotgun sequence of Rhizocola hellebori NBRC 109834.</title>
        <authorList>
            <person name="Komaki H."/>
            <person name="Tamura T."/>
        </authorList>
    </citation>
    <scope>NUCLEOTIDE SEQUENCE</scope>
    <source>
        <strain evidence="2">NBRC 109834</strain>
    </source>
</reference>
<dbReference type="Proteomes" id="UP000612899">
    <property type="component" value="Unassembled WGS sequence"/>
</dbReference>
<dbReference type="InterPro" id="IPR038332">
    <property type="entry name" value="PPE_sf"/>
</dbReference>
<evidence type="ECO:0000313" key="3">
    <source>
        <dbReference type="Proteomes" id="UP000612899"/>
    </source>
</evidence>
<accession>A0A8J3VLY9</accession>
<proteinExistence type="predicted"/>
<evidence type="ECO:0000256" key="1">
    <source>
        <dbReference type="SAM" id="MobiDB-lite"/>
    </source>
</evidence>
<comment type="caution">
    <text evidence="2">The sequence shown here is derived from an EMBL/GenBank/DDBJ whole genome shotgun (WGS) entry which is preliminary data.</text>
</comment>
<name>A0A8J3VLY9_9ACTN</name>
<evidence type="ECO:0000313" key="2">
    <source>
        <dbReference type="EMBL" id="GIH10631.1"/>
    </source>
</evidence>
<feature type="region of interest" description="Disordered" evidence="1">
    <location>
        <begin position="366"/>
        <end position="406"/>
    </location>
</feature>
<dbReference type="RefSeq" id="WP_203914347.1">
    <property type="nucleotide sequence ID" value="NZ_BONY01000101.1"/>
</dbReference>
<sequence length="406" mass="42637">MDSDNLGTYARITEPDPLWAEVVERVICDGRPGYVRDAADRYEHLVRRWHDEATTIEDALGELAQSWDGAAFAAYRAAIERIVADMRLAATGARAIVDALRLAADLLRSHQERIPVPVRLGGQVFRVHYQRRDSAGGVAPSNADFEQAVHADVVEREPWLPAPQALEQATLLFQEQQNVARRVYRELSAAYDAAAALLPALPMAQPEPMMVVQEETVTVKQGPSKHRPDKDLNLDEDTDRADNATYVVAELGVLDLADIEETELPVAVALGAEADGTFHSAGNLSSIGPAPGAGPSDTGASFGVPVSMMNTPGVHTGMGMGTGTPGINTGLGMHTGVGPGLGATPGAGMHTGMGTGMGTHMSTPMGSGYGGVIGGIGESDPNSNWLTENDDDPSGQDGQSSGAVLS</sequence>